<keyword evidence="3" id="KW-1185">Reference proteome</keyword>
<organism evidence="2 3">
    <name type="scientific">Urbifossiella limnaea</name>
    <dbReference type="NCBI Taxonomy" id="2528023"/>
    <lineage>
        <taxon>Bacteria</taxon>
        <taxon>Pseudomonadati</taxon>
        <taxon>Planctomycetota</taxon>
        <taxon>Planctomycetia</taxon>
        <taxon>Gemmatales</taxon>
        <taxon>Gemmataceae</taxon>
        <taxon>Urbifossiella</taxon>
    </lineage>
</organism>
<evidence type="ECO:0000313" key="3">
    <source>
        <dbReference type="Proteomes" id="UP000319576"/>
    </source>
</evidence>
<evidence type="ECO:0000256" key="1">
    <source>
        <dbReference type="SAM" id="MobiDB-lite"/>
    </source>
</evidence>
<dbReference type="Proteomes" id="UP000319576">
    <property type="component" value="Chromosome"/>
</dbReference>
<reference evidence="2 3" key="1">
    <citation type="submission" date="2019-02" db="EMBL/GenBank/DDBJ databases">
        <title>Deep-cultivation of Planctomycetes and their phenomic and genomic characterization uncovers novel biology.</title>
        <authorList>
            <person name="Wiegand S."/>
            <person name="Jogler M."/>
            <person name="Boedeker C."/>
            <person name="Pinto D."/>
            <person name="Vollmers J."/>
            <person name="Rivas-Marin E."/>
            <person name="Kohn T."/>
            <person name="Peeters S.H."/>
            <person name="Heuer A."/>
            <person name="Rast P."/>
            <person name="Oberbeckmann S."/>
            <person name="Bunk B."/>
            <person name="Jeske O."/>
            <person name="Meyerdierks A."/>
            <person name="Storesund J.E."/>
            <person name="Kallscheuer N."/>
            <person name="Luecker S."/>
            <person name="Lage O.M."/>
            <person name="Pohl T."/>
            <person name="Merkel B.J."/>
            <person name="Hornburger P."/>
            <person name="Mueller R.-W."/>
            <person name="Bruemmer F."/>
            <person name="Labrenz M."/>
            <person name="Spormann A.M."/>
            <person name="Op den Camp H."/>
            <person name="Overmann J."/>
            <person name="Amann R."/>
            <person name="Jetten M.S.M."/>
            <person name="Mascher T."/>
            <person name="Medema M.H."/>
            <person name="Devos D.P."/>
            <person name="Kaster A.-K."/>
            <person name="Ovreas L."/>
            <person name="Rohde M."/>
            <person name="Galperin M.Y."/>
            <person name="Jogler C."/>
        </authorList>
    </citation>
    <scope>NUCLEOTIDE SEQUENCE [LARGE SCALE GENOMIC DNA]</scope>
    <source>
        <strain evidence="2 3">ETA_A1</strain>
    </source>
</reference>
<evidence type="ECO:0000313" key="2">
    <source>
        <dbReference type="EMBL" id="QDU22717.1"/>
    </source>
</evidence>
<accession>A0A517XYW9</accession>
<dbReference type="EMBL" id="CP036273">
    <property type="protein sequence ID" value="QDU22717.1"/>
    <property type="molecule type" value="Genomic_DNA"/>
</dbReference>
<dbReference type="RefSeq" id="WP_145242672.1">
    <property type="nucleotide sequence ID" value="NZ_CP036273.1"/>
</dbReference>
<name>A0A517XYW9_9BACT</name>
<protein>
    <submittedName>
        <fullName evidence="2">Uncharacterized protein</fullName>
    </submittedName>
</protein>
<dbReference type="AlphaFoldDB" id="A0A517XYW9"/>
<sequence>MSEGKAWNDITATEAVNNAKGAFPDDYYNITVTATDAAGNANCTAARVLLDNWLQTMNAVPTGLLRQYALSGSQFLPNAAVPIYAYTPFDVVAEGDTLSQHALLVGTAATDANGSFSLVVTLPPGAQFPLIADYGADDLYVPRLDAKTFLEEEDPGPIFLHGGLTGLDLDAVNFAVESDGGGGEGYSPVSAPAGGANAVGSVGARFLAPELSAMRAAIAEQAPSFVPFVPARPENSVAPEAVPAPVLASPSVTGGTVTPVEDSPDAADLIALR</sequence>
<gene>
    <name evidence="2" type="ORF">ETAA1_47020</name>
</gene>
<proteinExistence type="predicted"/>
<feature type="region of interest" description="Disordered" evidence="1">
    <location>
        <begin position="247"/>
        <end position="273"/>
    </location>
</feature>
<dbReference type="KEGG" id="uli:ETAA1_47020"/>